<evidence type="ECO:0000256" key="5">
    <source>
        <dbReference type="ARBA" id="ARBA00022519"/>
    </source>
</evidence>
<dbReference type="SMART" id="SM00387">
    <property type="entry name" value="HATPase_c"/>
    <property type="match status" value="1"/>
</dbReference>
<dbReference type="InterPro" id="IPR000700">
    <property type="entry name" value="PAS-assoc_C"/>
</dbReference>
<dbReference type="GO" id="GO:0000155">
    <property type="term" value="F:phosphorelay sensor kinase activity"/>
    <property type="evidence" value="ECO:0007669"/>
    <property type="project" value="InterPro"/>
</dbReference>
<feature type="coiled-coil region" evidence="14">
    <location>
        <begin position="173"/>
        <end position="217"/>
    </location>
</feature>
<feature type="domain" description="Histidine kinase" evidence="15">
    <location>
        <begin position="613"/>
        <end position="828"/>
    </location>
</feature>
<evidence type="ECO:0000259" key="17">
    <source>
        <dbReference type="PROSITE" id="PS50113"/>
    </source>
</evidence>
<keyword evidence="9" id="KW-0677">Repeat</keyword>
<dbReference type="EMBL" id="CP012670">
    <property type="protein sequence ID" value="AUX19750.1"/>
    <property type="molecule type" value="Genomic_DNA"/>
</dbReference>
<dbReference type="InterPro" id="IPR013656">
    <property type="entry name" value="PAS_4"/>
</dbReference>
<dbReference type="InterPro" id="IPR001610">
    <property type="entry name" value="PAC"/>
</dbReference>
<dbReference type="Gene3D" id="3.30.565.10">
    <property type="entry name" value="Histidine kinase-like ATPase, C-terminal domain"/>
    <property type="match status" value="1"/>
</dbReference>
<keyword evidence="4" id="KW-1003">Cell membrane</keyword>
<feature type="domain" description="PAS" evidence="16">
    <location>
        <begin position="349"/>
        <end position="423"/>
    </location>
</feature>
<keyword evidence="13" id="KW-0472">Membrane</keyword>
<dbReference type="Gene3D" id="2.10.70.100">
    <property type="match status" value="1"/>
</dbReference>
<dbReference type="SUPFAM" id="SSF47384">
    <property type="entry name" value="Homodimeric domain of signal transducing histidine kinase"/>
    <property type="match status" value="1"/>
</dbReference>
<dbReference type="InterPro" id="IPR000014">
    <property type="entry name" value="PAS"/>
</dbReference>
<feature type="domain" description="PAS" evidence="16">
    <location>
        <begin position="246"/>
        <end position="293"/>
    </location>
</feature>
<dbReference type="CDD" id="cd00130">
    <property type="entry name" value="PAS"/>
    <property type="match status" value="3"/>
</dbReference>
<dbReference type="NCBIfam" id="TIGR00229">
    <property type="entry name" value="sensory_box"/>
    <property type="match status" value="3"/>
</dbReference>
<dbReference type="SUPFAM" id="SSF55785">
    <property type="entry name" value="PYP-like sensor domain (PAS domain)"/>
    <property type="match status" value="3"/>
</dbReference>
<dbReference type="Pfam" id="PF00512">
    <property type="entry name" value="HisKA"/>
    <property type="match status" value="1"/>
</dbReference>
<dbReference type="InterPro" id="IPR003594">
    <property type="entry name" value="HATPase_dom"/>
</dbReference>
<dbReference type="PANTHER" id="PTHR43304:SF1">
    <property type="entry name" value="PAC DOMAIN-CONTAINING PROTEIN"/>
    <property type="match status" value="1"/>
</dbReference>
<dbReference type="InterPro" id="IPR005467">
    <property type="entry name" value="His_kinase_dom"/>
</dbReference>
<evidence type="ECO:0000256" key="6">
    <source>
        <dbReference type="ARBA" id="ARBA00022553"/>
    </source>
</evidence>
<dbReference type="Gene3D" id="1.10.287.130">
    <property type="match status" value="1"/>
</dbReference>
<feature type="domain" description="PAC" evidence="17">
    <location>
        <begin position="424"/>
        <end position="476"/>
    </location>
</feature>
<keyword evidence="10" id="KW-0547">Nucleotide-binding</keyword>
<evidence type="ECO:0000313" key="19">
    <source>
        <dbReference type="Proteomes" id="UP000295781"/>
    </source>
</evidence>
<dbReference type="GO" id="GO:0005886">
    <property type="term" value="C:plasma membrane"/>
    <property type="evidence" value="ECO:0007669"/>
    <property type="project" value="UniProtKB-SubCell"/>
</dbReference>
<dbReference type="OrthoDB" id="7340865at2"/>
<proteinExistence type="predicted"/>
<keyword evidence="6" id="KW-0597">Phosphoprotein</keyword>
<evidence type="ECO:0000256" key="9">
    <source>
        <dbReference type="ARBA" id="ARBA00022737"/>
    </source>
</evidence>
<dbReference type="InterPro" id="IPR036890">
    <property type="entry name" value="HATPase_C_sf"/>
</dbReference>
<dbReference type="RefSeq" id="WP_129344440.1">
    <property type="nucleotide sequence ID" value="NZ_CP012670.1"/>
</dbReference>
<evidence type="ECO:0000259" key="15">
    <source>
        <dbReference type="PROSITE" id="PS50109"/>
    </source>
</evidence>
<keyword evidence="8" id="KW-0812">Transmembrane</keyword>
<dbReference type="InterPro" id="IPR035965">
    <property type="entry name" value="PAS-like_dom_sf"/>
</dbReference>
<dbReference type="CDD" id="cd00075">
    <property type="entry name" value="HATPase"/>
    <property type="match status" value="1"/>
</dbReference>
<dbReference type="Pfam" id="PF02518">
    <property type="entry name" value="HATPase_c"/>
    <property type="match status" value="1"/>
</dbReference>
<accession>A0A4P2PT93</accession>
<evidence type="ECO:0000256" key="3">
    <source>
        <dbReference type="ARBA" id="ARBA00012438"/>
    </source>
</evidence>
<dbReference type="SUPFAM" id="SSF55874">
    <property type="entry name" value="ATPase domain of HSP90 chaperone/DNA topoisomerase II/histidine kinase"/>
    <property type="match status" value="1"/>
</dbReference>
<dbReference type="GO" id="GO:0000166">
    <property type="term" value="F:nucleotide binding"/>
    <property type="evidence" value="ECO:0007669"/>
    <property type="project" value="UniProtKB-KW"/>
</dbReference>
<evidence type="ECO:0000256" key="4">
    <source>
        <dbReference type="ARBA" id="ARBA00022475"/>
    </source>
</evidence>
<evidence type="ECO:0000256" key="12">
    <source>
        <dbReference type="ARBA" id="ARBA00022989"/>
    </source>
</evidence>
<keyword evidence="11 18" id="KW-0418">Kinase</keyword>
<dbReference type="FunFam" id="2.10.70.100:FF:000001">
    <property type="entry name" value="Sensory transduction histidine kinase"/>
    <property type="match status" value="1"/>
</dbReference>
<keyword evidence="14" id="KW-0175">Coiled coil</keyword>
<dbReference type="PROSITE" id="PS50112">
    <property type="entry name" value="PAS"/>
    <property type="match status" value="2"/>
</dbReference>
<name>A0A4P2PT93_SORCE</name>
<comment type="catalytic activity">
    <reaction evidence="1">
        <text>ATP + protein L-histidine = ADP + protein N-phospho-L-histidine.</text>
        <dbReference type="EC" id="2.7.13.3"/>
    </reaction>
</comment>
<keyword evidence="7 18" id="KW-0808">Transferase</keyword>
<dbReference type="InterPro" id="IPR052162">
    <property type="entry name" value="Sensor_kinase/Photoreceptor"/>
</dbReference>
<dbReference type="PROSITE" id="PS50113">
    <property type="entry name" value="PAC"/>
    <property type="match status" value="3"/>
</dbReference>
<dbReference type="SMART" id="SM00086">
    <property type="entry name" value="PAC"/>
    <property type="match status" value="3"/>
</dbReference>
<dbReference type="SMART" id="SM00091">
    <property type="entry name" value="PAS"/>
    <property type="match status" value="3"/>
</dbReference>
<evidence type="ECO:0000256" key="7">
    <source>
        <dbReference type="ARBA" id="ARBA00022679"/>
    </source>
</evidence>
<dbReference type="Pfam" id="PF08447">
    <property type="entry name" value="PAS_3"/>
    <property type="match status" value="2"/>
</dbReference>
<gene>
    <name evidence="18" type="primary">cpxA</name>
    <name evidence="18" type="ORF">SOCEGT47_002020</name>
</gene>
<evidence type="ECO:0000256" key="2">
    <source>
        <dbReference type="ARBA" id="ARBA00004429"/>
    </source>
</evidence>
<dbReference type="EC" id="2.7.13.3" evidence="3"/>
<reference evidence="18 19" key="1">
    <citation type="submission" date="2015-09" db="EMBL/GenBank/DDBJ databases">
        <title>Sorangium comparison.</title>
        <authorList>
            <person name="Zaburannyi N."/>
            <person name="Bunk B."/>
            <person name="Overmann J."/>
            <person name="Mueller R."/>
        </authorList>
    </citation>
    <scope>NUCLEOTIDE SEQUENCE [LARGE SCALE GENOMIC DNA]</scope>
    <source>
        <strain evidence="18 19">So ceGT47</strain>
    </source>
</reference>
<dbReference type="AlphaFoldDB" id="A0A4P2PT93"/>
<dbReference type="FunFam" id="3.30.565.10:FF:000006">
    <property type="entry name" value="Sensor histidine kinase WalK"/>
    <property type="match status" value="1"/>
</dbReference>
<evidence type="ECO:0000256" key="8">
    <source>
        <dbReference type="ARBA" id="ARBA00022692"/>
    </source>
</evidence>
<comment type="subcellular location">
    <subcellularLocation>
        <location evidence="2">Cell inner membrane</location>
        <topology evidence="2">Multi-pass membrane protein</topology>
    </subcellularLocation>
</comment>
<dbReference type="Gene3D" id="3.30.450.20">
    <property type="entry name" value="PAS domain"/>
    <property type="match status" value="3"/>
</dbReference>
<keyword evidence="12" id="KW-1133">Transmembrane helix</keyword>
<feature type="domain" description="PAC" evidence="17">
    <location>
        <begin position="557"/>
        <end position="609"/>
    </location>
</feature>
<dbReference type="InterPro" id="IPR003661">
    <property type="entry name" value="HisK_dim/P_dom"/>
</dbReference>
<organism evidence="18 19">
    <name type="scientific">Sorangium cellulosum</name>
    <name type="common">Polyangium cellulosum</name>
    <dbReference type="NCBI Taxonomy" id="56"/>
    <lineage>
        <taxon>Bacteria</taxon>
        <taxon>Pseudomonadati</taxon>
        <taxon>Myxococcota</taxon>
        <taxon>Polyangia</taxon>
        <taxon>Polyangiales</taxon>
        <taxon>Polyangiaceae</taxon>
        <taxon>Sorangium</taxon>
    </lineage>
</organism>
<dbReference type="InterPro" id="IPR036097">
    <property type="entry name" value="HisK_dim/P_sf"/>
</dbReference>
<dbReference type="SMART" id="SM00388">
    <property type="entry name" value="HisKA"/>
    <property type="match status" value="1"/>
</dbReference>
<protein>
    <recommendedName>
        <fullName evidence="3">histidine kinase</fullName>
        <ecNumber evidence="3">2.7.13.3</ecNumber>
    </recommendedName>
</protein>
<evidence type="ECO:0000256" key="11">
    <source>
        <dbReference type="ARBA" id="ARBA00022777"/>
    </source>
</evidence>
<dbReference type="CDD" id="cd00082">
    <property type="entry name" value="HisKA"/>
    <property type="match status" value="1"/>
</dbReference>
<evidence type="ECO:0000259" key="16">
    <source>
        <dbReference type="PROSITE" id="PS50112"/>
    </source>
</evidence>
<dbReference type="PRINTS" id="PR00344">
    <property type="entry name" value="BCTRLSENSOR"/>
</dbReference>
<dbReference type="Proteomes" id="UP000295781">
    <property type="component" value="Chromosome"/>
</dbReference>
<evidence type="ECO:0000313" key="18">
    <source>
        <dbReference type="EMBL" id="AUX19750.1"/>
    </source>
</evidence>
<evidence type="ECO:0000256" key="14">
    <source>
        <dbReference type="SAM" id="Coils"/>
    </source>
</evidence>
<evidence type="ECO:0000256" key="1">
    <source>
        <dbReference type="ARBA" id="ARBA00000085"/>
    </source>
</evidence>
<sequence length="835" mass="91313">MRGRPSEDGQRERPLSAGDAVARIVADVSIALSRAAEPAAARRVIVQTALRHLHAAVVFLYAIREEPLALERVVQGWGSLFRDPLEPLPFDAQRLAAEAARTGLAQTAPDDGRGVALPGIIAADGHGDAIATALPLAFAGEVRAVLFYAASRVAFTKADATGIARALSSVLGMALAAVESRALRARVEELERENRELQRTSERLSAAIDEARATEAALRLSEESLARAQKIARLGNWDWHIPQNRLFWSDECYPMLGLSRGDGALTYEKFLARIHPEDRDRVMRSVELALQGAAPYCLEYRIVRPDGEERILQTEADVIRDGDGTPLRLIGTALDVTEPRRAATALRLSEERLRVIAEHASDVIFRRRLGPEHTYEYINPAVLELTGYPPEAWYDNPRLFEELLHPEDRERYHAFVERMSTAGGRITLRLIDRSGRVRWVANHIAIQRDGSGNPITCVGIARDVTTERLADEERERLVRQLAAERSWLIAVIERSPVGILLLDAAGAQIALNRRATELGGTASPGSTDASMLCLPDGRPLPDDEQPAARALRGEVTTARELSLRRPDGGTVAVLVSAGPIVDGTGKQLGAVVVFDDITRLKDLERLKEEWTSVVAHDLKQPVTTIIGYAAQLERRPQMAAAVKIRAGHILASARRLGRMISDLTDISRIESRRLAIESDPVDLAALVEAVVERTAGETEGHEVHVEMAGEIPIVQADAGRVEQVLSNLLSNAAKYGDPGTPIQVTLARRGGEVQVSIQNTGRGIPPEDLPLLFERFFRGRAMRNERVVGLGLGLYIAKGLIEAHHGRIWVESPRGGRTAFHFTLPIGLPPPRSGA</sequence>
<dbReference type="PROSITE" id="PS50109">
    <property type="entry name" value="HIS_KIN"/>
    <property type="match status" value="1"/>
</dbReference>
<dbReference type="PANTHER" id="PTHR43304">
    <property type="entry name" value="PHYTOCHROME-LIKE PROTEIN CPH1"/>
    <property type="match status" value="1"/>
</dbReference>
<keyword evidence="5" id="KW-0997">Cell inner membrane</keyword>
<dbReference type="Pfam" id="PF08448">
    <property type="entry name" value="PAS_4"/>
    <property type="match status" value="1"/>
</dbReference>
<feature type="domain" description="PAC" evidence="17">
    <location>
        <begin position="296"/>
        <end position="348"/>
    </location>
</feature>
<dbReference type="InterPro" id="IPR013655">
    <property type="entry name" value="PAS_fold_3"/>
</dbReference>
<dbReference type="InterPro" id="IPR004358">
    <property type="entry name" value="Sig_transdc_His_kin-like_C"/>
</dbReference>
<evidence type="ECO:0000256" key="13">
    <source>
        <dbReference type="ARBA" id="ARBA00023136"/>
    </source>
</evidence>
<evidence type="ECO:0000256" key="10">
    <source>
        <dbReference type="ARBA" id="ARBA00022741"/>
    </source>
</evidence>